<proteinExistence type="predicted"/>
<reference evidence="2" key="1">
    <citation type="submission" date="2022-11" db="UniProtKB">
        <authorList>
            <consortium name="WormBaseParasite"/>
        </authorList>
    </citation>
    <scope>IDENTIFICATION</scope>
</reference>
<evidence type="ECO:0000313" key="1">
    <source>
        <dbReference type="Proteomes" id="UP000887576"/>
    </source>
</evidence>
<accession>A0AC34QS68</accession>
<sequence length="83" mass="9685">MLSKPYYIFVSLVLLLFCIIQSTHAQPHMLARRDDFDSLVSELRSKGSRMRFGKRSAMNFEQQPSKFIYYFAIPSDEAIPMMS</sequence>
<organism evidence="1 2">
    <name type="scientific">Panagrolaimus sp. JU765</name>
    <dbReference type="NCBI Taxonomy" id="591449"/>
    <lineage>
        <taxon>Eukaryota</taxon>
        <taxon>Metazoa</taxon>
        <taxon>Ecdysozoa</taxon>
        <taxon>Nematoda</taxon>
        <taxon>Chromadorea</taxon>
        <taxon>Rhabditida</taxon>
        <taxon>Tylenchina</taxon>
        <taxon>Panagrolaimomorpha</taxon>
        <taxon>Panagrolaimoidea</taxon>
        <taxon>Panagrolaimidae</taxon>
        <taxon>Panagrolaimus</taxon>
    </lineage>
</organism>
<protein>
    <submittedName>
        <fullName evidence="2">Uncharacterized protein</fullName>
    </submittedName>
</protein>
<dbReference type="WBParaSite" id="JU765_v2.g18890.t1">
    <property type="protein sequence ID" value="JU765_v2.g18890.t1"/>
    <property type="gene ID" value="JU765_v2.g18890"/>
</dbReference>
<evidence type="ECO:0000313" key="2">
    <source>
        <dbReference type="WBParaSite" id="JU765_v2.g18890.t1"/>
    </source>
</evidence>
<name>A0AC34QS68_9BILA</name>
<dbReference type="Proteomes" id="UP000887576">
    <property type="component" value="Unplaced"/>
</dbReference>